<proteinExistence type="predicted"/>
<evidence type="ECO:0000313" key="1">
    <source>
        <dbReference type="EMBL" id="MDX8147418.1"/>
    </source>
</evidence>
<name>A0ABU4V6J0_9PSEU</name>
<dbReference type="EMBL" id="JAXAVU010000014">
    <property type="protein sequence ID" value="MDX8147418.1"/>
    <property type="molecule type" value="Genomic_DNA"/>
</dbReference>
<dbReference type="RefSeq" id="WP_319979470.1">
    <property type="nucleotide sequence ID" value="NZ_JAXAVU010000014.1"/>
</dbReference>
<evidence type="ECO:0000313" key="2">
    <source>
        <dbReference type="Proteomes" id="UP001285352"/>
    </source>
</evidence>
<accession>A0ABU4V6J0</accession>
<organism evidence="1 2">
    <name type="scientific">Lentzea sokolovensis</name>
    <dbReference type="NCBI Taxonomy" id="3095429"/>
    <lineage>
        <taxon>Bacteria</taxon>
        <taxon>Bacillati</taxon>
        <taxon>Actinomycetota</taxon>
        <taxon>Actinomycetes</taxon>
        <taxon>Pseudonocardiales</taxon>
        <taxon>Pseudonocardiaceae</taxon>
        <taxon>Lentzea</taxon>
    </lineage>
</organism>
<reference evidence="1 2" key="1">
    <citation type="submission" date="2023-11" db="EMBL/GenBank/DDBJ databases">
        <title>Lentzea sokolovensis, sp. nov., Lentzea kristufkii, sp. nov., and Lentzea miocenensis, sp. nov., rare actinobacteria from Sokolov Coal Basin, Miocene lacustrine sediment, Czech Republic.</title>
        <authorList>
            <person name="Lara A."/>
            <person name="Kotroba L."/>
            <person name="Nouioui I."/>
            <person name="Neumann-Schaal M."/>
            <person name="Mast Y."/>
            <person name="Chronakova A."/>
        </authorList>
    </citation>
    <scope>NUCLEOTIDE SEQUENCE [LARGE SCALE GENOMIC DNA]</scope>
    <source>
        <strain evidence="1 2">BCCO 10_0061</strain>
    </source>
</reference>
<protein>
    <submittedName>
        <fullName evidence="1">Uncharacterized protein</fullName>
    </submittedName>
</protein>
<sequence length="91" mass="10042">MRDSEEDAQRCARVVYVPVESVLSVDGGHDLFATVQPELPHRRELVALVGRLWPRVGQGEIRLGGCSGHIGALSGMTRDEAMSAWRRNSSR</sequence>
<comment type="caution">
    <text evidence="1">The sequence shown here is derived from an EMBL/GenBank/DDBJ whole genome shotgun (WGS) entry which is preliminary data.</text>
</comment>
<dbReference type="Proteomes" id="UP001285352">
    <property type="component" value="Unassembled WGS sequence"/>
</dbReference>
<keyword evidence="2" id="KW-1185">Reference proteome</keyword>
<gene>
    <name evidence="1" type="ORF">SK854_35280</name>
</gene>
<reference evidence="1 2" key="2">
    <citation type="submission" date="2023-11" db="EMBL/GenBank/DDBJ databases">
        <authorList>
            <person name="Lara A.C."/>
            <person name="Chronakova A."/>
        </authorList>
    </citation>
    <scope>NUCLEOTIDE SEQUENCE [LARGE SCALE GENOMIC DNA]</scope>
    <source>
        <strain evidence="1 2">BCCO 10_0061</strain>
    </source>
</reference>